<dbReference type="Proteomes" id="UP000515308">
    <property type="component" value="Chromosome PVLDE_10"/>
</dbReference>
<gene>
    <name evidence="2" type="ORF">PVLDE_1002060</name>
</gene>
<evidence type="ECO:0000313" key="2">
    <source>
        <dbReference type="EMBL" id="CAD2093306.1"/>
    </source>
</evidence>
<name>A0A6V7S8K6_PLAVN</name>
<evidence type="ECO:0008006" key="4">
    <source>
        <dbReference type="Google" id="ProtNLM"/>
    </source>
</evidence>
<organism evidence="2 3">
    <name type="scientific">Plasmodium vinckei lentum</name>
    <dbReference type="NCBI Taxonomy" id="138297"/>
    <lineage>
        <taxon>Eukaryota</taxon>
        <taxon>Sar</taxon>
        <taxon>Alveolata</taxon>
        <taxon>Apicomplexa</taxon>
        <taxon>Aconoidasida</taxon>
        <taxon>Haemosporida</taxon>
        <taxon>Plasmodiidae</taxon>
        <taxon>Plasmodium</taxon>
        <taxon>Plasmodium (Vinckeia)</taxon>
    </lineage>
</organism>
<evidence type="ECO:0000313" key="3">
    <source>
        <dbReference type="Proteomes" id="UP000515308"/>
    </source>
</evidence>
<proteinExistence type="predicted"/>
<feature type="region of interest" description="Disordered" evidence="1">
    <location>
        <begin position="320"/>
        <end position="349"/>
    </location>
</feature>
<reference evidence="2 3" key="1">
    <citation type="submission" date="2020-08" db="EMBL/GenBank/DDBJ databases">
        <authorList>
            <person name="Ramaprasad A."/>
        </authorList>
    </citation>
    <scope>NUCLEOTIDE SEQUENCE [LARGE SCALE GENOMIC DNA]</scope>
</reference>
<dbReference type="VEuPathDB" id="PlasmoDB:PVLDE_1002060"/>
<dbReference type="AlphaFoldDB" id="A0A6V7S8K6"/>
<sequence>MCEVLYKKIKETECESNLHVSNNKVLFDWIYKVIKDGIPVPSSYYSNEKIVDKETNRYVLTEYIYDADNIIYKVEAHTKIKLEKIINMRVKCVEEEYLINSEVEKLYLDDKYNELDSIQIYISYNNFSNVWNEHTMEYFIKCYSDNNFKTHIHILEKEEFGYDLQIELYEIPKDPIKSFLISNHLSRIREALLSGPFMHFFLTKINLSENIFQKFIIRKNEVIYITKIDDCVFIIISIHYQDIYDKYIVLGLCKNIHFVTKTMDLSGNLDCTFYSNFPSHLISSDLFVYNESEDRNNYDNIIIEGDTKKNAESVESVESVENIENGETVEENGSPYKQSHTPSPACEDEEMPCYEENDASKIPNVGFISIKVDVKLFSNCKEFSELIKIASRVSHIIVSFREFLNNSLVLYRIKQRRSG</sequence>
<accession>A0A6V7S8K6</accession>
<protein>
    <recommendedName>
        <fullName evidence="4">Arp2/3 complex 34 kDa subunit</fullName>
    </recommendedName>
</protein>
<evidence type="ECO:0000256" key="1">
    <source>
        <dbReference type="SAM" id="MobiDB-lite"/>
    </source>
</evidence>
<dbReference type="EMBL" id="LR865372">
    <property type="protein sequence ID" value="CAD2093306.1"/>
    <property type="molecule type" value="Genomic_DNA"/>
</dbReference>